<feature type="signal peptide" evidence="1">
    <location>
        <begin position="1"/>
        <end position="19"/>
    </location>
</feature>
<evidence type="ECO:0008006" key="4">
    <source>
        <dbReference type="Google" id="ProtNLM"/>
    </source>
</evidence>
<reference evidence="2 3" key="1">
    <citation type="journal article" date="2014" name="Int. J. Syst. Evol. Microbiol.">
        <title>Phaeodactylibacter xiamenensis gen. nov., sp. nov., a member of the family Saprospiraceae isolated from the marine alga Phaeodactylum tricornutum.</title>
        <authorList>
            <person name="Chen Z.Jr."/>
            <person name="Lei X."/>
            <person name="Lai Q."/>
            <person name="Li Y."/>
            <person name="Zhang B."/>
            <person name="Zhang J."/>
            <person name="Zhang H."/>
            <person name="Yang L."/>
            <person name="Zheng W."/>
            <person name="Tian Y."/>
            <person name="Yu Z."/>
            <person name="Xu H.Jr."/>
            <person name="Zheng T."/>
        </authorList>
    </citation>
    <scope>NUCLEOTIDE SEQUENCE [LARGE SCALE GENOMIC DNA]</scope>
    <source>
        <strain evidence="2 3">KD52</strain>
    </source>
</reference>
<comment type="caution">
    <text evidence="2">The sequence shown here is derived from an EMBL/GenBank/DDBJ whole genome shotgun (WGS) entry which is preliminary data.</text>
</comment>
<gene>
    <name evidence="2" type="ORF">IX84_11895</name>
</gene>
<accession>A0A098S9T4</accession>
<protein>
    <recommendedName>
        <fullName evidence="4">Outer membrane protein beta-barrel domain-containing protein</fullName>
    </recommendedName>
</protein>
<dbReference type="STRING" id="1524460.IX84_11895"/>
<dbReference type="RefSeq" id="WP_044220363.1">
    <property type="nucleotide sequence ID" value="NZ_JBKAGJ010000055.1"/>
</dbReference>
<evidence type="ECO:0000256" key="1">
    <source>
        <dbReference type="SAM" id="SignalP"/>
    </source>
</evidence>
<dbReference type="OrthoDB" id="1122635at2"/>
<evidence type="ECO:0000313" key="3">
    <source>
        <dbReference type="Proteomes" id="UP000029736"/>
    </source>
</evidence>
<dbReference type="AlphaFoldDB" id="A0A098S9T4"/>
<evidence type="ECO:0000313" key="2">
    <source>
        <dbReference type="EMBL" id="KGE87832.1"/>
    </source>
</evidence>
<feature type="chain" id="PRO_5001940121" description="Outer membrane protein beta-barrel domain-containing protein" evidence="1">
    <location>
        <begin position="20"/>
        <end position="203"/>
    </location>
</feature>
<keyword evidence="1" id="KW-0732">Signal</keyword>
<organism evidence="2 3">
    <name type="scientific">Phaeodactylibacter xiamenensis</name>
    <dbReference type="NCBI Taxonomy" id="1524460"/>
    <lineage>
        <taxon>Bacteria</taxon>
        <taxon>Pseudomonadati</taxon>
        <taxon>Bacteroidota</taxon>
        <taxon>Saprospiria</taxon>
        <taxon>Saprospirales</taxon>
        <taxon>Haliscomenobacteraceae</taxon>
        <taxon>Phaeodactylibacter</taxon>
    </lineage>
</organism>
<dbReference type="EMBL" id="JPOS01000029">
    <property type="protein sequence ID" value="KGE87832.1"/>
    <property type="molecule type" value="Genomic_DNA"/>
</dbReference>
<dbReference type="Proteomes" id="UP000029736">
    <property type="component" value="Unassembled WGS sequence"/>
</dbReference>
<keyword evidence="3" id="KW-1185">Reference proteome</keyword>
<name>A0A098S9T4_9BACT</name>
<proteinExistence type="predicted"/>
<sequence length="203" mass="22315">MKYPTLFTLCILATTLLQAQHEALFDDVSSFGAFGGPILEFSSINGQLVADVGGGGAIILDEFFIGGYGMGTDYPEVNFETAIDGELTEIDADIDFGHGGLWFGYVRDIEQKMHLYSSLKVGWGRADLEHDIADLPSDRLFVLTPEIGIELNMTRFFRIGLTGGYRIVNGVSRLPGLDNQDFSSPTVGITFRFGGFGSYWDWD</sequence>